<accession>A0A2T7P364</accession>
<evidence type="ECO:0000256" key="1">
    <source>
        <dbReference type="ARBA" id="ARBA00023157"/>
    </source>
</evidence>
<dbReference type="SUPFAM" id="SSF48726">
    <property type="entry name" value="Immunoglobulin"/>
    <property type="match status" value="1"/>
</dbReference>
<dbReference type="PROSITE" id="PS50287">
    <property type="entry name" value="SRCR_2"/>
    <property type="match status" value="1"/>
</dbReference>
<dbReference type="PANTHER" id="PTHR48071">
    <property type="entry name" value="SRCR DOMAIN-CONTAINING PROTEIN"/>
    <property type="match status" value="1"/>
</dbReference>
<reference evidence="5 6" key="1">
    <citation type="submission" date="2018-04" db="EMBL/GenBank/DDBJ databases">
        <title>The genome of golden apple snail Pomacea canaliculata provides insight into stress tolerance and invasive adaptation.</title>
        <authorList>
            <person name="Liu C."/>
            <person name="Liu B."/>
            <person name="Ren Y."/>
            <person name="Zhang Y."/>
            <person name="Wang H."/>
            <person name="Li S."/>
            <person name="Jiang F."/>
            <person name="Yin L."/>
            <person name="Zhang G."/>
            <person name="Qian W."/>
            <person name="Fan W."/>
        </authorList>
    </citation>
    <scope>NUCLEOTIDE SEQUENCE [LARGE SCALE GENOMIC DNA]</scope>
    <source>
        <strain evidence="5">SZHN2017</strain>
        <tissue evidence="5">Muscle</tissue>
    </source>
</reference>
<organism evidence="5 6">
    <name type="scientific">Pomacea canaliculata</name>
    <name type="common">Golden apple snail</name>
    <dbReference type="NCBI Taxonomy" id="400727"/>
    <lineage>
        <taxon>Eukaryota</taxon>
        <taxon>Metazoa</taxon>
        <taxon>Spiralia</taxon>
        <taxon>Lophotrochozoa</taxon>
        <taxon>Mollusca</taxon>
        <taxon>Gastropoda</taxon>
        <taxon>Caenogastropoda</taxon>
        <taxon>Architaenioglossa</taxon>
        <taxon>Ampullarioidea</taxon>
        <taxon>Ampullariidae</taxon>
        <taxon>Pomacea</taxon>
    </lineage>
</organism>
<evidence type="ECO:0000256" key="2">
    <source>
        <dbReference type="PROSITE-ProRule" id="PRU00196"/>
    </source>
</evidence>
<comment type="caution">
    <text evidence="5">The sequence shown here is derived from an EMBL/GenBank/DDBJ whole genome shotgun (WGS) entry which is preliminary data.</text>
</comment>
<dbReference type="OrthoDB" id="8825892at2759"/>
<feature type="disulfide bond" evidence="2">
    <location>
        <begin position="61"/>
        <end position="71"/>
    </location>
</feature>
<dbReference type="InterPro" id="IPR036179">
    <property type="entry name" value="Ig-like_dom_sf"/>
</dbReference>
<keyword evidence="3" id="KW-0812">Transmembrane</keyword>
<evidence type="ECO:0000313" key="6">
    <source>
        <dbReference type="Proteomes" id="UP000245119"/>
    </source>
</evidence>
<evidence type="ECO:0000256" key="3">
    <source>
        <dbReference type="SAM" id="Phobius"/>
    </source>
</evidence>
<dbReference type="SMART" id="SM00202">
    <property type="entry name" value="SR"/>
    <property type="match status" value="1"/>
</dbReference>
<sequence>MGRVEILFGAAWTTPCVSTFSSSLANVLCRQMNYPSKAATAVESSSFGPRTGRFLVAGIVCTGMESNILGCFQTVTGFSDTCSSPELGVICSDSKSSLFIVVETKSTSLAYPLMEATNVTLKCVSSQRGLSHLNFSWPETAGGRPSGEYLIFDNLTRSHNGGRVRCMASYGQPPRTQIATSDTLAMDVYYRPVVRIKWEGNTCEPLESSPSRYRAHVLNFQINAEARTVVTVAENSSVRMRCEAEGRPSPHMTIVSVSNDKREVASRPRGAVQSPDQRVELTYDLTAAPCEAAGDYRCEVDNGDRGINVKVIIGAAVGTAAVLKSLSRHAEANTRQALETTVPLENMKSSGATNNYYGQNARSEVMNMPQAKDIMTEDLYVNTAELAREEYDSDHEYSDGKKSRPRVYFNLCREFHFLLPHQVHPTGSPEHVEEQHPHCGLCSVSAFQPDSPHNLVFLQDIAANIMMRSVLSVCVMFTLLLQGLSLGLIVLGDLRCTGEEFRNKSCETRQTSSERKQSAGVRLEEIPAGDPIYVNTAELAEEKDHIYSNTPKIRCLVVRDTASKPKDEETRRYGHPLKTLYI</sequence>
<dbReference type="InterPro" id="IPR003599">
    <property type="entry name" value="Ig_sub"/>
</dbReference>
<keyword evidence="3" id="KW-1133">Transmembrane helix</keyword>
<dbReference type="AlphaFoldDB" id="A0A2T7P364"/>
<proteinExistence type="predicted"/>
<dbReference type="PANTHER" id="PTHR48071:SF18">
    <property type="entry name" value="DELETED IN MALIGNANT BRAIN TUMORS 1 PROTEIN-RELATED"/>
    <property type="match status" value="1"/>
</dbReference>
<dbReference type="SUPFAM" id="SSF56487">
    <property type="entry name" value="SRCR-like"/>
    <property type="match status" value="1"/>
</dbReference>
<dbReference type="Pfam" id="PF00530">
    <property type="entry name" value="SRCR"/>
    <property type="match status" value="1"/>
</dbReference>
<gene>
    <name evidence="5" type="ORF">C0Q70_13026</name>
</gene>
<dbReference type="EMBL" id="PZQS01000007">
    <property type="protein sequence ID" value="PVD27850.1"/>
    <property type="molecule type" value="Genomic_DNA"/>
</dbReference>
<dbReference type="Proteomes" id="UP000245119">
    <property type="component" value="Linkage Group LG7"/>
</dbReference>
<evidence type="ECO:0000313" key="5">
    <source>
        <dbReference type="EMBL" id="PVD27850.1"/>
    </source>
</evidence>
<dbReference type="STRING" id="400727.A0A2T7P364"/>
<protein>
    <recommendedName>
        <fullName evidence="4">SRCR domain-containing protein</fullName>
    </recommendedName>
</protein>
<keyword evidence="1 2" id="KW-1015">Disulfide bond</keyword>
<dbReference type="InterPro" id="IPR001190">
    <property type="entry name" value="SRCR"/>
</dbReference>
<name>A0A2T7P364_POMCA</name>
<keyword evidence="3" id="KW-0472">Membrane</keyword>
<comment type="caution">
    <text evidence="2">Lacks conserved residue(s) required for the propagation of feature annotation.</text>
</comment>
<dbReference type="InterPro" id="IPR036772">
    <property type="entry name" value="SRCR-like_dom_sf"/>
</dbReference>
<dbReference type="Gene3D" id="2.60.40.10">
    <property type="entry name" value="Immunoglobulins"/>
    <property type="match status" value="1"/>
</dbReference>
<feature type="transmembrane region" description="Helical" evidence="3">
    <location>
        <begin position="470"/>
        <end position="494"/>
    </location>
</feature>
<dbReference type="SMART" id="SM00409">
    <property type="entry name" value="IG"/>
    <property type="match status" value="2"/>
</dbReference>
<keyword evidence="6" id="KW-1185">Reference proteome</keyword>
<feature type="domain" description="SRCR" evidence="4">
    <location>
        <begin position="1"/>
        <end position="92"/>
    </location>
</feature>
<evidence type="ECO:0000259" key="4">
    <source>
        <dbReference type="PROSITE" id="PS50287"/>
    </source>
</evidence>
<dbReference type="GO" id="GO:0016020">
    <property type="term" value="C:membrane"/>
    <property type="evidence" value="ECO:0007669"/>
    <property type="project" value="InterPro"/>
</dbReference>
<dbReference type="Gene3D" id="3.10.250.10">
    <property type="entry name" value="SRCR-like domain"/>
    <property type="match status" value="1"/>
</dbReference>
<dbReference type="InterPro" id="IPR013783">
    <property type="entry name" value="Ig-like_fold"/>
</dbReference>